<sequence length="167" mass="18474">MTGGRGGKAGQQTKLDKYTIPKGPAEAEGPIDLVMASQTQTVTEWESPSLLEVMETIKGVRTSQESQIDSVTTEVGLLRADLRNMGSRMQEIEDSTSALREDNASLKTQVIELQVCTTIMQTRLEGYGGRSRRNNIRIVGVPERAGERQGNRREEPDHNDRASKEKT</sequence>
<dbReference type="AlphaFoldDB" id="A0AAV7S4J7"/>
<feature type="region of interest" description="Disordered" evidence="1">
    <location>
        <begin position="135"/>
        <end position="167"/>
    </location>
</feature>
<proteinExistence type="predicted"/>
<dbReference type="Proteomes" id="UP001066276">
    <property type="component" value="Chromosome 4_2"/>
</dbReference>
<organism evidence="2 3">
    <name type="scientific">Pleurodeles waltl</name>
    <name type="common">Iberian ribbed newt</name>
    <dbReference type="NCBI Taxonomy" id="8319"/>
    <lineage>
        <taxon>Eukaryota</taxon>
        <taxon>Metazoa</taxon>
        <taxon>Chordata</taxon>
        <taxon>Craniata</taxon>
        <taxon>Vertebrata</taxon>
        <taxon>Euteleostomi</taxon>
        <taxon>Amphibia</taxon>
        <taxon>Batrachia</taxon>
        <taxon>Caudata</taxon>
        <taxon>Salamandroidea</taxon>
        <taxon>Salamandridae</taxon>
        <taxon>Pleurodelinae</taxon>
        <taxon>Pleurodeles</taxon>
    </lineage>
</organism>
<feature type="region of interest" description="Disordered" evidence="1">
    <location>
        <begin position="1"/>
        <end position="27"/>
    </location>
</feature>
<feature type="compositionally biased region" description="Basic and acidic residues" evidence="1">
    <location>
        <begin position="144"/>
        <end position="167"/>
    </location>
</feature>
<protein>
    <submittedName>
        <fullName evidence="2">Uncharacterized protein</fullName>
    </submittedName>
</protein>
<keyword evidence="3" id="KW-1185">Reference proteome</keyword>
<evidence type="ECO:0000313" key="3">
    <source>
        <dbReference type="Proteomes" id="UP001066276"/>
    </source>
</evidence>
<name>A0AAV7S4J7_PLEWA</name>
<accession>A0AAV7S4J7</accession>
<comment type="caution">
    <text evidence="2">The sequence shown here is derived from an EMBL/GenBank/DDBJ whole genome shotgun (WGS) entry which is preliminary data.</text>
</comment>
<evidence type="ECO:0000313" key="2">
    <source>
        <dbReference type="EMBL" id="KAJ1159921.1"/>
    </source>
</evidence>
<reference evidence="2" key="1">
    <citation type="journal article" date="2022" name="bioRxiv">
        <title>Sequencing and chromosome-scale assembly of the giantPleurodeles waltlgenome.</title>
        <authorList>
            <person name="Brown T."/>
            <person name="Elewa A."/>
            <person name="Iarovenko S."/>
            <person name="Subramanian E."/>
            <person name="Araus A.J."/>
            <person name="Petzold A."/>
            <person name="Susuki M."/>
            <person name="Suzuki K.-i.T."/>
            <person name="Hayashi T."/>
            <person name="Toyoda A."/>
            <person name="Oliveira C."/>
            <person name="Osipova E."/>
            <person name="Leigh N.D."/>
            <person name="Simon A."/>
            <person name="Yun M.H."/>
        </authorList>
    </citation>
    <scope>NUCLEOTIDE SEQUENCE</scope>
    <source>
        <strain evidence="2">20211129_DDA</strain>
        <tissue evidence="2">Liver</tissue>
    </source>
</reference>
<dbReference type="EMBL" id="JANPWB010000008">
    <property type="protein sequence ID" value="KAJ1159921.1"/>
    <property type="molecule type" value="Genomic_DNA"/>
</dbReference>
<evidence type="ECO:0000256" key="1">
    <source>
        <dbReference type="SAM" id="MobiDB-lite"/>
    </source>
</evidence>
<gene>
    <name evidence="2" type="ORF">NDU88_000425</name>
</gene>